<dbReference type="InterPro" id="IPR003018">
    <property type="entry name" value="GAF"/>
</dbReference>
<dbReference type="PANTHER" id="PTHR24421">
    <property type="entry name" value="NITRATE/NITRITE SENSOR PROTEIN NARX-RELATED"/>
    <property type="match status" value="1"/>
</dbReference>
<dbReference type="InterPro" id="IPR050482">
    <property type="entry name" value="Sensor_HK_TwoCompSys"/>
</dbReference>
<dbReference type="SMART" id="SM00387">
    <property type="entry name" value="HATPase_c"/>
    <property type="match status" value="1"/>
</dbReference>
<protein>
    <submittedName>
        <fullName evidence="5">Histidine kinase/DNA gyrase B/HSP90-like ATPase</fullName>
    </submittedName>
</protein>
<dbReference type="Pfam" id="PF07730">
    <property type="entry name" value="HisKA_3"/>
    <property type="match status" value="1"/>
</dbReference>
<dbReference type="InterPro" id="IPR003594">
    <property type="entry name" value="HATPase_dom"/>
</dbReference>
<organism evidence="5 6">
    <name type="scientific">Prauserella rugosa</name>
    <dbReference type="NCBI Taxonomy" id="43354"/>
    <lineage>
        <taxon>Bacteria</taxon>
        <taxon>Bacillati</taxon>
        <taxon>Actinomycetota</taxon>
        <taxon>Actinomycetes</taxon>
        <taxon>Pseudonocardiales</taxon>
        <taxon>Pseudonocardiaceae</taxon>
        <taxon>Prauserella</taxon>
    </lineage>
</organism>
<dbReference type="Pfam" id="PF02518">
    <property type="entry name" value="HATPase_c"/>
    <property type="match status" value="1"/>
</dbReference>
<dbReference type="CDD" id="cd16917">
    <property type="entry name" value="HATPase_UhpB-NarQ-NarX-like"/>
    <property type="match status" value="1"/>
</dbReference>
<dbReference type="OrthoDB" id="5241249at2"/>
<evidence type="ECO:0000313" key="6">
    <source>
        <dbReference type="Proteomes" id="UP000317303"/>
    </source>
</evidence>
<dbReference type="SUPFAM" id="SSF55781">
    <property type="entry name" value="GAF domain-like"/>
    <property type="match status" value="1"/>
</dbReference>
<gene>
    <name evidence="5" type="ORF">JD82_03738</name>
</gene>
<name>A0A660CE61_9PSEU</name>
<dbReference type="Pfam" id="PF13185">
    <property type="entry name" value="GAF_2"/>
    <property type="match status" value="1"/>
</dbReference>
<dbReference type="InterPro" id="IPR029016">
    <property type="entry name" value="GAF-like_dom_sf"/>
</dbReference>
<keyword evidence="6" id="KW-1185">Reference proteome</keyword>
<dbReference type="GO" id="GO:0046983">
    <property type="term" value="F:protein dimerization activity"/>
    <property type="evidence" value="ECO:0007669"/>
    <property type="project" value="InterPro"/>
</dbReference>
<accession>A0A660CE61</accession>
<dbReference type="GO" id="GO:0000155">
    <property type="term" value="F:phosphorelay sensor kinase activity"/>
    <property type="evidence" value="ECO:0007669"/>
    <property type="project" value="InterPro"/>
</dbReference>
<sequence length="377" mass="40229">MEPNVAARALSAATEITTTVLSGDDPDAVLPMVVRHAVQIADADLGLLMVRDEDGSVTVEAAYGADTAGLIGLVLPAESAAGRVAGGAEPVFADDVTSDPRTSQFVPTELAGYGPFAAAPFGTGGKRLGVLTAYRAPHRAPFDTGTGDLLTAFAGQAGVVLALADGADARHRLTLYQERERIARELHDVVVQRLYAAGMQLDRVHRRLHRRFARTERDRLGEAIEQLDQTIEEIRGTVRELRSPEPVPETPDASDLAESARSEVRIAGELLGYPPTLELSGELAGIPGERGDHIRAALREALSNVVRHSGASEVRVTLERDDREVRLRVRDNGCGVPADVARRGLRHLAERADAAGGRFDVNSSPSMGTMVALEIPL</sequence>
<dbReference type="Gene3D" id="3.30.450.40">
    <property type="match status" value="1"/>
</dbReference>
<dbReference type="InterPro" id="IPR011712">
    <property type="entry name" value="Sig_transdc_His_kin_sub3_dim/P"/>
</dbReference>
<dbReference type="SUPFAM" id="SSF55874">
    <property type="entry name" value="ATPase domain of HSP90 chaperone/DNA topoisomerase II/histidine kinase"/>
    <property type="match status" value="1"/>
</dbReference>
<dbReference type="PANTHER" id="PTHR24421:SF56">
    <property type="entry name" value="OXYGEN SENSOR HISTIDINE KINASE RESPONSE REGULATOR DOST"/>
    <property type="match status" value="1"/>
</dbReference>
<evidence type="ECO:0000256" key="1">
    <source>
        <dbReference type="ARBA" id="ARBA00022679"/>
    </source>
</evidence>
<evidence type="ECO:0000256" key="2">
    <source>
        <dbReference type="ARBA" id="ARBA00022777"/>
    </source>
</evidence>
<dbReference type="PROSITE" id="PS50109">
    <property type="entry name" value="HIS_KIN"/>
    <property type="match status" value="1"/>
</dbReference>
<dbReference type="Gene3D" id="1.20.5.1930">
    <property type="match status" value="1"/>
</dbReference>
<proteinExistence type="predicted"/>
<evidence type="ECO:0000256" key="3">
    <source>
        <dbReference type="ARBA" id="ARBA00023012"/>
    </source>
</evidence>
<keyword evidence="3" id="KW-0902">Two-component regulatory system</keyword>
<dbReference type="Proteomes" id="UP000317303">
    <property type="component" value="Unassembled WGS sequence"/>
</dbReference>
<dbReference type="Gene3D" id="3.30.565.10">
    <property type="entry name" value="Histidine kinase-like ATPase, C-terminal domain"/>
    <property type="match status" value="1"/>
</dbReference>
<feature type="domain" description="Histidine kinase" evidence="4">
    <location>
        <begin position="294"/>
        <end position="377"/>
    </location>
</feature>
<dbReference type="InterPro" id="IPR005467">
    <property type="entry name" value="His_kinase_dom"/>
</dbReference>
<evidence type="ECO:0000259" key="4">
    <source>
        <dbReference type="PROSITE" id="PS50109"/>
    </source>
</evidence>
<reference evidence="5 6" key="1">
    <citation type="submission" date="2019-07" db="EMBL/GenBank/DDBJ databases">
        <title>R&amp;d 2014.</title>
        <authorList>
            <person name="Klenk H.-P."/>
        </authorList>
    </citation>
    <scope>NUCLEOTIDE SEQUENCE [LARGE SCALE GENOMIC DNA]</scope>
    <source>
        <strain evidence="5 6">DSM 43194</strain>
    </source>
</reference>
<comment type="caution">
    <text evidence="5">The sequence shown here is derived from an EMBL/GenBank/DDBJ whole genome shotgun (WGS) entry which is preliminary data.</text>
</comment>
<dbReference type="AlphaFoldDB" id="A0A660CE61"/>
<dbReference type="GO" id="GO:0016020">
    <property type="term" value="C:membrane"/>
    <property type="evidence" value="ECO:0007669"/>
    <property type="project" value="InterPro"/>
</dbReference>
<dbReference type="InterPro" id="IPR036890">
    <property type="entry name" value="HATPase_C_sf"/>
</dbReference>
<dbReference type="RefSeq" id="WP_030530042.1">
    <property type="nucleotide sequence ID" value="NZ_JOIJ01000001.1"/>
</dbReference>
<keyword evidence="2 5" id="KW-0418">Kinase</keyword>
<keyword evidence="1" id="KW-0808">Transferase</keyword>
<dbReference type="SMART" id="SM00065">
    <property type="entry name" value="GAF"/>
    <property type="match status" value="1"/>
</dbReference>
<evidence type="ECO:0000313" key="5">
    <source>
        <dbReference type="EMBL" id="TWH21868.1"/>
    </source>
</evidence>
<dbReference type="EMBL" id="VLJV01000001">
    <property type="protein sequence ID" value="TWH21868.1"/>
    <property type="molecule type" value="Genomic_DNA"/>
</dbReference>